<dbReference type="Proteomes" id="UP000562982">
    <property type="component" value="Unassembled WGS sequence"/>
</dbReference>
<dbReference type="OrthoDB" id="27194at2"/>
<dbReference type="Pfam" id="PF10013">
    <property type="entry name" value="DUF2256"/>
    <property type="match status" value="1"/>
</dbReference>
<dbReference type="EMBL" id="JABEQI010000006">
    <property type="protein sequence ID" value="MBB2187002.1"/>
    <property type="molecule type" value="Genomic_DNA"/>
</dbReference>
<dbReference type="RefSeq" id="WP_114727902.1">
    <property type="nucleotide sequence ID" value="NZ_BJMI01000022.1"/>
</dbReference>
<proteinExistence type="predicted"/>
<protein>
    <submittedName>
        <fullName evidence="1">DUF2256 domain-containing protein</fullName>
    </submittedName>
</protein>
<accession>A0A7W4PAE7</accession>
<evidence type="ECO:0000313" key="1">
    <source>
        <dbReference type="EMBL" id="MBB2187002.1"/>
    </source>
</evidence>
<dbReference type="AlphaFoldDB" id="A0A7W4PAE7"/>
<reference evidence="1 2" key="1">
    <citation type="submission" date="2020-04" db="EMBL/GenBank/DDBJ databases">
        <title>Description of novel Gluconacetobacter.</title>
        <authorList>
            <person name="Sombolestani A."/>
        </authorList>
    </citation>
    <scope>NUCLEOTIDE SEQUENCE [LARGE SCALE GENOMIC DNA]</scope>
    <source>
        <strain evidence="1 2">LMG 1382</strain>
    </source>
</reference>
<comment type="caution">
    <text evidence="1">The sequence shown here is derived from an EMBL/GenBank/DDBJ whole genome shotgun (WGS) entry which is preliminary data.</text>
</comment>
<gene>
    <name evidence="1" type="ORF">HLH32_11525</name>
</gene>
<evidence type="ECO:0000313" key="2">
    <source>
        <dbReference type="Proteomes" id="UP000562982"/>
    </source>
</evidence>
<sequence length="44" mass="5277">MGFGAHIRPFTWRRKWAREWSAVRYCSDRCRSAKTDQKTFGVAR</sequence>
<organism evidence="1 2">
    <name type="scientific">Gluconacetobacter liquefaciens</name>
    <name type="common">Acetobacter liquefaciens</name>
    <dbReference type="NCBI Taxonomy" id="89584"/>
    <lineage>
        <taxon>Bacteria</taxon>
        <taxon>Pseudomonadati</taxon>
        <taxon>Pseudomonadota</taxon>
        <taxon>Alphaproteobacteria</taxon>
        <taxon>Acetobacterales</taxon>
        <taxon>Acetobacteraceae</taxon>
        <taxon>Gluconacetobacter</taxon>
    </lineage>
</organism>
<name>A0A7W4PAE7_GLULI</name>
<dbReference type="InterPro" id="IPR017136">
    <property type="entry name" value="UCP037205"/>
</dbReference>